<dbReference type="Proteomes" id="UP001629274">
    <property type="component" value="Unassembled WGS sequence"/>
</dbReference>
<feature type="transmembrane region" description="Helical" evidence="7">
    <location>
        <begin position="91"/>
        <end position="110"/>
    </location>
</feature>
<dbReference type="PANTHER" id="PTHR30509">
    <property type="entry name" value="P-HYDROXYBENZOIC ACID EFFLUX PUMP SUBUNIT-RELATED"/>
    <property type="match status" value="1"/>
</dbReference>
<evidence type="ECO:0000256" key="3">
    <source>
        <dbReference type="ARBA" id="ARBA00022692"/>
    </source>
</evidence>
<keyword evidence="5 7" id="KW-0472">Membrane</keyword>
<evidence type="ECO:0000256" key="5">
    <source>
        <dbReference type="ARBA" id="ARBA00023136"/>
    </source>
</evidence>
<feature type="transmembrane region" description="Helical" evidence="7">
    <location>
        <begin position="69"/>
        <end position="85"/>
    </location>
</feature>
<comment type="caution">
    <text evidence="10">The sequence shown here is derived from an EMBL/GenBank/DDBJ whole genome shotgun (WGS) entry which is preliminary data.</text>
</comment>
<evidence type="ECO:0000256" key="1">
    <source>
        <dbReference type="ARBA" id="ARBA00004651"/>
    </source>
</evidence>
<dbReference type="InterPro" id="IPR032692">
    <property type="entry name" value="YccS_N"/>
</dbReference>
<evidence type="ECO:0000256" key="2">
    <source>
        <dbReference type="ARBA" id="ARBA00022475"/>
    </source>
</evidence>
<accession>A0ABW9BRX9</accession>
<organism evidence="10 11">
    <name type="scientific">Paraburkholderia phytofirmans</name>
    <dbReference type="NCBI Taxonomy" id="261302"/>
    <lineage>
        <taxon>Bacteria</taxon>
        <taxon>Pseudomonadati</taxon>
        <taxon>Pseudomonadota</taxon>
        <taxon>Betaproteobacteria</taxon>
        <taxon>Burkholderiales</taxon>
        <taxon>Burkholderiaceae</taxon>
        <taxon>Paraburkholderia</taxon>
    </lineage>
</organism>
<feature type="transmembrane region" description="Helical" evidence="7">
    <location>
        <begin position="450"/>
        <end position="468"/>
    </location>
</feature>
<keyword evidence="3 7" id="KW-0812">Transmembrane</keyword>
<evidence type="ECO:0000313" key="10">
    <source>
        <dbReference type="EMBL" id="MFM0242647.1"/>
    </source>
</evidence>
<feature type="transmembrane region" description="Helical" evidence="7">
    <location>
        <begin position="12"/>
        <end position="37"/>
    </location>
</feature>
<feature type="transmembrane region" description="Helical" evidence="7">
    <location>
        <begin position="139"/>
        <end position="159"/>
    </location>
</feature>
<comment type="similarity">
    <text evidence="6">Belongs to the YccS/YhfK family.</text>
</comment>
<keyword evidence="2" id="KW-1003">Cell membrane</keyword>
<evidence type="ECO:0000256" key="4">
    <source>
        <dbReference type="ARBA" id="ARBA00022989"/>
    </source>
</evidence>
<dbReference type="RefSeq" id="WP_408263664.1">
    <property type="nucleotide sequence ID" value="NZ_JAQQCK010000015.1"/>
</dbReference>
<evidence type="ECO:0000256" key="7">
    <source>
        <dbReference type="SAM" id="Phobius"/>
    </source>
</evidence>
<dbReference type="EMBL" id="JAQQDR010000015">
    <property type="protein sequence ID" value="MFM0242647.1"/>
    <property type="molecule type" value="Genomic_DNA"/>
</dbReference>
<dbReference type="Pfam" id="PF12805">
    <property type="entry name" value="FUSC-like"/>
    <property type="match status" value="1"/>
</dbReference>
<keyword evidence="4 7" id="KW-1133">Transmembrane helix</keyword>
<dbReference type="InterPro" id="IPR049453">
    <property type="entry name" value="Memb_transporter_dom"/>
</dbReference>
<name>A0ABW9BRX9_9BURK</name>
<gene>
    <name evidence="10" type="ORF">PQR03_31365</name>
</gene>
<evidence type="ECO:0000259" key="8">
    <source>
        <dbReference type="Pfam" id="PF12805"/>
    </source>
</evidence>
<feature type="domain" description="Integral membrane protein YccS N-terminal" evidence="8">
    <location>
        <begin position="69"/>
        <end position="347"/>
    </location>
</feature>
<dbReference type="Pfam" id="PF13515">
    <property type="entry name" value="FUSC_2"/>
    <property type="match status" value="1"/>
</dbReference>
<sequence>MRYSVEIKKFLYSQYFYGGLRIAVGVSLPAVLCLIVFHNRELGFTIATGALGACVVDMPGPLKYKHNEMLACTVIGFLSALATGLATVNAVALWCTVVPLTFLLSLIVVYGNRWPQISFATLFMMIMTLEEHFTPMQALVNASWILVGGLWYTYWSTFVSRWMMHRIEQQALAESVFACADYLLARAEFYDLDNDLDECYRNLVDKQITAVERQDAARDIVLRNLPRFKSGKLEPRRAMLFNLFINTVDLHELFVGAHTDYPLVRTTFGGSDLLVFYRDLIRKAAADLEEIGLAVLQNHAPRGRVNVKAELRAIEFEIELMRKQDLPAKNHEAYSAISSTFRRVWSATRLIDKMRKSLSSEPSTSETELRLDQALTRFVSSRRVPFGQIFSNLTMASPSFRHALRVTIAVAVGFWLGRLLPLTNAYWIVMTTVIILKPGYSLTKQRNGQRIVGTLIGCAASIALMIFVKEPHILLVVMFASMVMSYSLLLFNYTASVVFTSSYVLLMFHLLAPGSMRIIGERAIDTVVGCAIAIAASHLFPYWEYRLMGKLVNNMINATRQYLEASWWWSGKPAAAVVATVTEAGARAPAAAMADPAIDFGKPVLAASGGARGDSDSVASGHASAGAGGSANGGANGAVSAAASASVDATTKPFADAAAGAGTTTVSNPTAKPVSGASAAAAAAAIALDRDYRYRLARKNVHVAFANLGQAFQRMMLEPKSAQKFVPELNGLLVRSHVLASQITAAAPLLRTSAQQQVDGVSLQPLQRALSVVRDNLTEAETGTAPAADQSEQIKLLGRELDAMVVETEKSPDYTADAVHDMKLLAHQCKQMLSAAAQIRKDASVIRLPDE</sequence>
<evidence type="ECO:0000256" key="6">
    <source>
        <dbReference type="ARBA" id="ARBA00043993"/>
    </source>
</evidence>
<feature type="transmembrane region" description="Helical" evidence="7">
    <location>
        <begin position="488"/>
        <end position="511"/>
    </location>
</feature>
<feature type="transmembrane region" description="Helical" evidence="7">
    <location>
        <begin position="43"/>
        <end position="62"/>
    </location>
</feature>
<evidence type="ECO:0000313" key="11">
    <source>
        <dbReference type="Proteomes" id="UP001629274"/>
    </source>
</evidence>
<feature type="domain" description="Integral membrane bound transporter" evidence="9">
    <location>
        <begin position="414"/>
        <end position="535"/>
    </location>
</feature>
<reference evidence="10 11" key="1">
    <citation type="journal article" date="2024" name="Chem. Sci.">
        <title>Discovery of megapolipeptins by genome mining of a Burkholderiales bacteria collection.</title>
        <authorList>
            <person name="Paulo B.S."/>
            <person name="Recchia M.J.J."/>
            <person name="Lee S."/>
            <person name="Fergusson C.H."/>
            <person name="Romanowski S.B."/>
            <person name="Hernandez A."/>
            <person name="Krull N."/>
            <person name="Liu D.Y."/>
            <person name="Cavanagh H."/>
            <person name="Bos A."/>
            <person name="Gray C.A."/>
            <person name="Murphy B.T."/>
            <person name="Linington R.G."/>
            <person name="Eustaquio A.S."/>
        </authorList>
    </citation>
    <scope>NUCLEOTIDE SEQUENCE [LARGE SCALE GENOMIC DNA]</scope>
    <source>
        <strain evidence="10 11">RL17-351-BIE-A</strain>
    </source>
</reference>
<evidence type="ECO:0000259" key="9">
    <source>
        <dbReference type="Pfam" id="PF13515"/>
    </source>
</evidence>
<protein>
    <submittedName>
        <fullName evidence="10">FUSC family membrane protein</fullName>
    </submittedName>
</protein>
<proteinExistence type="inferred from homology"/>
<keyword evidence="11" id="KW-1185">Reference proteome</keyword>
<dbReference type="PANTHER" id="PTHR30509:SF8">
    <property type="entry name" value="INNER MEMBRANE PROTEIN YCCS"/>
    <property type="match status" value="1"/>
</dbReference>
<comment type="subcellular location">
    <subcellularLocation>
        <location evidence="1">Cell membrane</location>
        <topology evidence="1">Multi-pass membrane protein</topology>
    </subcellularLocation>
</comment>